<dbReference type="EMBL" id="JAKJXH010000047">
    <property type="protein sequence ID" value="MCF7545535.1"/>
    <property type="molecule type" value="Genomic_DNA"/>
</dbReference>
<dbReference type="RefSeq" id="WP_237254837.1">
    <property type="nucleotide sequence ID" value="NZ_JAKJXE010000007.1"/>
</dbReference>
<evidence type="ECO:0000313" key="2">
    <source>
        <dbReference type="Proteomes" id="UP001162905"/>
    </source>
</evidence>
<proteinExistence type="predicted"/>
<dbReference type="Proteomes" id="UP001162905">
    <property type="component" value="Unassembled WGS sequence"/>
</dbReference>
<organism evidence="1 2">
    <name type="scientific">Pseudomonas petrae</name>
    <dbReference type="NCBI Taxonomy" id="2912190"/>
    <lineage>
        <taxon>Bacteria</taxon>
        <taxon>Pseudomonadati</taxon>
        <taxon>Pseudomonadota</taxon>
        <taxon>Gammaproteobacteria</taxon>
        <taxon>Pseudomonadales</taxon>
        <taxon>Pseudomonadaceae</taxon>
        <taxon>Pseudomonas</taxon>
    </lineage>
</organism>
<name>A0ABS9ICS5_9PSED</name>
<accession>A0ABS9ICS5</accession>
<comment type="caution">
    <text evidence="1">The sequence shown here is derived from an EMBL/GenBank/DDBJ whole genome shotgun (WGS) entry which is preliminary data.</text>
</comment>
<keyword evidence="2" id="KW-1185">Reference proteome</keyword>
<reference evidence="1" key="1">
    <citation type="submission" date="2022-01" db="EMBL/GenBank/DDBJ databases">
        <title>Pseudomonas sp. nov. isolated from Antarctic regolith.</title>
        <authorList>
            <person name="Novakova D."/>
            <person name="Sedlar K."/>
        </authorList>
    </citation>
    <scope>NUCLEOTIDE SEQUENCE</scope>
    <source>
        <strain evidence="1">P2647</strain>
    </source>
</reference>
<sequence>MFPDDYDYHGYLKSRVLTGDINFSALVEALGDRGYITEIDSPEGAGIGSSHMEQLDQEEFDALFAFFYPGKMNTIQLSCIATNEGGSYPTGAYAYALINLSVVSKEDVLAILERENFTAEFTEFELIEARRDLLDCLKDSRGRLADPRVQAELVRLQDHVLLIEERLKALGLLPLTEEESIWRELDQKFPYARSRQQVELDGVSYIRIFRPLGQDDQGKMSWARSWRKLD</sequence>
<protein>
    <submittedName>
        <fullName evidence="1">Uncharacterized protein</fullName>
    </submittedName>
</protein>
<gene>
    <name evidence="1" type="ORF">L4G47_25410</name>
</gene>
<evidence type="ECO:0000313" key="1">
    <source>
        <dbReference type="EMBL" id="MCF7545535.1"/>
    </source>
</evidence>